<dbReference type="SUPFAM" id="SSF53732">
    <property type="entry name" value="Aconitase iron-sulfur domain"/>
    <property type="match status" value="1"/>
</dbReference>
<keyword evidence="4 6" id="KW-0411">Iron-sulfur</keyword>
<dbReference type="InterPro" id="IPR011826">
    <property type="entry name" value="HAcnase/IPMdehydase_lsu_prok"/>
</dbReference>
<keyword evidence="6" id="KW-0100">Branched-chain amino acid biosynthesis</keyword>
<comment type="pathway">
    <text evidence="6">Amino-acid biosynthesis; L-leucine biosynthesis; L-leucine from 3-methyl-2-oxobutanoate: step 2/4.</text>
</comment>
<dbReference type="PRINTS" id="PR00415">
    <property type="entry name" value="ACONITASE"/>
</dbReference>
<evidence type="ECO:0000259" key="7">
    <source>
        <dbReference type="Pfam" id="PF00330"/>
    </source>
</evidence>
<dbReference type="Gene3D" id="3.30.499.10">
    <property type="entry name" value="Aconitase, domain 3"/>
    <property type="match status" value="2"/>
</dbReference>
<evidence type="ECO:0000313" key="9">
    <source>
        <dbReference type="Proteomes" id="UP000746471"/>
    </source>
</evidence>
<dbReference type="NCBIfam" id="TIGR02086">
    <property type="entry name" value="IPMI_arch"/>
    <property type="match status" value="1"/>
</dbReference>
<comment type="catalytic activity">
    <reaction evidence="6">
        <text>(2R,3S)-3-isopropylmalate = (2S)-2-isopropylmalate</text>
        <dbReference type="Rhea" id="RHEA:32287"/>
        <dbReference type="ChEBI" id="CHEBI:1178"/>
        <dbReference type="ChEBI" id="CHEBI:35121"/>
        <dbReference type="EC" id="4.2.1.33"/>
    </reaction>
</comment>
<gene>
    <name evidence="6" type="primary">leuC</name>
    <name evidence="8" type="ORF">KHM83_16035</name>
</gene>
<dbReference type="CDD" id="cd01583">
    <property type="entry name" value="IPMI"/>
    <property type="match status" value="1"/>
</dbReference>
<name>A0ABS5PSX7_9FIRM</name>
<evidence type="ECO:0000256" key="6">
    <source>
        <dbReference type="HAMAP-Rule" id="MF_01027"/>
    </source>
</evidence>
<evidence type="ECO:0000256" key="2">
    <source>
        <dbReference type="ARBA" id="ARBA00022723"/>
    </source>
</evidence>
<organism evidence="8 9">
    <name type="scientific">Fusibacter paucivorans</name>
    <dbReference type="NCBI Taxonomy" id="76009"/>
    <lineage>
        <taxon>Bacteria</taxon>
        <taxon>Bacillati</taxon>
        <taxon>Bacillota</taxon>
        <taxon>Clostridia</taxon>
        <taxon>Eubacteriales</taxon>
        <taxon>Eubacteriales Family XII. Incertae Sedis</taxon>
        <taxon>Fusibacter</taxon>
    </lineage>
</organism>
<dbReference type="InterPro" id="IPR050067">
    <property type="entry name" value="IPM_dehydratase_rel_enz"/>
</dbReference>
<comment type="caution">
    <text evidence="8">The sequence shown here is derived from an EMBL/GenBank/DDBJ whole genome shotgun (WGS) entry which is preliminary data.</text>
</comment>
<dbReference type="PROSITE" id="PS01244">
    <property type="entry name" value="ACONITASE_2"/>
    <property type="match status" value="1"/>
</dbReference>
<dbReference type="PANTHER" id="PTHR43822">
    <property type="entry name" value="HOMOACONITASE, MITOCHONDRIAL-RELATED"/>
    <property type="match status" value="1"/>
</dbReference>
<accession>A0ABS5PSX7</accession>
<dbReference type="HAMAP" id="MF_01027">
    <property type="entry name" value="LeuC_type2"/>
    <property type="match status" value="1"/>
</dbReference>
<feature type="binding site" evidence="6">
    <location>
        <position position="302"/>
    </location>
    <ligand>
        <name>[4Fe-4S] cluster</name>
        <dbReference type="ChEBI" id="CHEBI:49883"/>
    </ligand>
</feature>
<keyword evidence="3 6" id="KW-0408">Iron</keyword>
<dbReference type="InterPro" id="IPR036008">
    <property type="entry name" value="Aconitase_4Fe-4S_dom"/>
</dbReference>
<dbReference type="Pfam" id="PF00330">
    <property type="entry name" value="Aconitase"/>
    <property type="match status" value="1"/>
</dbReference>
<keyword evidence="1 6" id="KW-0004">4Fe-4S</keyword>
<comment type="function">
    <text evidence="6">Catalyzes the isomerization between 2-isopropylmalate and 3-isopropylmalate, via the formation of 2-isopropylmaleate.</text>
</comment>
<comment type="cofactor">
    <cofactor evidence="6">
        <name>[4Fe-4S] cluster</name>
        <dbReference type="ChEBI" id="CHEBI:49883"/>
    </cofactor>
    <text evidence="6">Binds 1 [4Fe-4S] cluster per subunit.</text>
</comment>
<comment type="similarity">
    <text evidence="6">Belongs to the aconitase/IPM isomerase family. LeuC type 2 subfamily.</text>
</comment>
<dbReference type="NCBIfam" id="TIGR01343">
    <property type="entry name" value="hacA_fam"/>
    <property type="match status" value="1"/>
</dbReference>
<keyword evidence="2 6" id="KW-0479">Metal-binding</keyword>
<keyword evidence="5 6" id="KW-0456">Lyase</keyword>
<comment type="subunit">
    <text evidence="6">Heterodimer of LeuC and LeuD.</text>
</comment>
<keyword evidence="9" id="KW-1185">Reference proteome</keyword>
<dbReference type="EC" id="4.2.1.33" evidence="6"/>
<reference evidence="8 9" key="1">
    <citation type="submission" date="2021-05" db="EMBL/GenBank/DDBJ databases">
        <title>Fusibacter ferrireducens sp. nov., an anaerobic, sulfur- and Fe-reducing bacterium isolated from the mangrove sediment.</title>
        <authorList>
            <person name="Qiu D."/>
        </authorList>
    </citation>
    <scope>NUCLEOTIDE SEQUENCE [LARGE SCALE GENOMIC DNA]</scope>
    <source>
        <strain evidence="8 9">DSM 12116</strain>
    </source>
</reference>
<keyword evidence="6" id="KW-0028">Amino-acid biosynthesis</keyword>
<feature type="binding site" evidence="6">
    <location>
        <position position="362"/>
    </location>
    <ligand>
        <name>[4Fe-4S] cluster</name>
        <dbReference type="ChEBI" id="CHEBI:49883"/>
    </ligand>
</feature>
<evidence type="ECO:0000256" key="1">
    <source>
        <dbReference type="ARBA" id="ARBA00022485"/>
    </source>
</evidence>
<sequence length="427" mass="45591">MGFTMSEKIMAMASANDGINVHADDIIWVRISKAMMDDVLGPRLEIDDILTDLNASIWDKDRVVIISDHYTPPANVNQADIVKFTRDWANTHQVDHYYEFAGPCHQVMVEKGHVLPGEIIVGTDSHTCTYGALAALGTGVGSTEMAGVLATGITWMKVPRTIKAQWHGDLNAMVMAKDISLKTISVLGHAGATYKTIEYCGETIDSLIMDERLCLSNMAVEAGAKAGLIRYDAITAAYLEKFGVTETFEHINPDEDANYETVLSFDAQELVPQVACPHEVDNVKAVSDVSHVAIHQAYIGSCTGGRYNDLLAAATLLEGKTIAKGIRLLVSPASKEVYDRCLKEGILTILADAGATILASSCGACLGIHSGTLASGEVCISTTNRNFLGRMGSKSSEVYLASPLTVAASAVTGYITDPNAISGGIND</sequence>
<evidence type="ECO:0000256" key="4">
    <source>
        <dbReference type="ARBA" id="ARBA00023014"/>
    </source>
</evidence>
<proteinExistence type="inferred from homology"/>
<dbReference type="InterPro" id="IPR001030">
    <property type="entry name" value="Acoase/IPM_deHydtase_lsu_aba"/>
</dbReference>
<dbReference type="PANTHER" id="PTHR43822:SF2">
    <property type="entry name" value="HOMOACONITASE, MITOCHONDRIAL"/>
    <property type="match status" value="1"/>
</dbReference>
<evidence type="ECO:0000313" key="8">
    <source>
        <dbReference type="EMBL" id="MBS7528198.1"/>
    </source>
</evidence>
<dbReference type="EMBL" id="JAHBCL010000033">
    <property type="protein sequence ID" value="MBS7528198.1"/>
    <property type="molecule type" value="Genomic_DNA"/>
</dbReference>
<dbReference type="InterPro" id="IPR015931">
    <property type="entry name" value="Acnase/IPM_dHydase_lsu_aba_1/3"/>
</dbReference>
<feature type="domain" description="Aconitase/3-isopropylmalate dehydratase large subunit alpha/beta/alpha" evidence="7">
    <location>
        <begin position="79"/>
        <end position="288"/>
    </location>
</feature>
<protein>
    <recommendedName>
        <fullName evidence="6">3-isopropylmalate dehydratase large subunit</fullName>
        <ecNumber evidence="6">4.2.1.33</ecNumber>
    </recommendedName>
    <alternativeName>
        <fullName evidence="6">Alpha-IPM isomerase</fullName>
        <shortName evidence="6">IPMI</shortName>
    </alternativeName>
    <alternativeName>
        <fullName evidence="6">Isopropylmalate isomerase</fullName>
    </alternativeName>
</protein>
<dbReference type="InterPro" id="IPR018136">
    <property type="entry name" value="Aconitase_4Fe-4S_BS"/>
</dbReference>
<evidence type="ECO:0000256" key="5">
    <source>
        <dbReference type="ARBA" id="ARBA00023239"/>
    </source>
</evidence>
<dbReference type="RefSeq" id="WP_213238058.1">
    <property type="nucleotide sequence ID" value="NZ_JAHBCL010000033.1"/>
</dbReference>
<feature type="binding site" evidence="6">
    <location>
        <position position="365"/>
    </location>
    <ligand>
        <name>[4Fe-4S] cluster</name>
        <dbReference type="ChEBI" id="CHEBI:49883"/>
    </ligand>
</feature>
<dbReference type="NCBIfam" id="NF001614">
    <property type="entry name" value="PRK00402.1"/>
    <property type="match status" value="1"/>
</dbReference>
<keyword evidence="6" id="KW-0432">Leucine biosynthesis</keyword>
<dbReference type="Proteomes" id="UP000746471">
    <property type="component" value="Unassembled WGS sequence"/>
</dbReference>
<evidence type="ECO:0000256" key="3">
    <source>
        <dbReference type="ARBA" id="ARBA00023004"/>
    </source>
</evidence>
<dbReference type="InterPro" id="IPR006251">
    <property type="entry name" value="Homoacnase/IPMdehydase_lsu"/>
</dbReference>
<dbReference type="InterPro" id="IPR033941">
    <property type="entry name" value="IPMI_cat"/>
</dbReference>